<dbReference type="Proteomes" id="UP000596661">
    <property type="component" value="Chromosome 8"/>
</dbReference>
<reference evidence="2" key="1">
    <citation type="submission" date="2018-11" db="EMBL/GenBank/DDBJ databases">
        <authorList>
            <person name="Grassa J C."/>
        </authorList>
    </citation>
    <scope>NUCLEOTIDE SEQUENCE [LARGE SCALE GENOMIC DNA]</scope>
</reference>
<feature type="compositionally biased region" description="Basic and acidic residues" evidence="1">
    <location>
        <begin position="332"/>
        <end position="354"/>
    </location>
</feature>
<keyword evidence="3" id="KW-1185">Reference proteome</keyword>
<dbReference type="EnsemblPlants" id="evm.model.08.1569">
    <property type="protein sequence ID" value="cds.evm.model.08.1569"/>
    <property type="gene ID" value="evm.TU.08.1569"/>
</dbReference>
<evidence type="ECO:0000313" key="3">
    <source>
        <dbReference type="Proteomes" id="UP000596661"/>
    </source>
</evidence>
<evidence type="ECO:0000313" key="2">
    <source>
        <dbReference type="EnsemblPlants" id="cds.evm.model.08.1569"/>
    </source>
</evidence>
<dbReference type="AlphaFoldDB" id="A0A803Q938"/>
<reference evidence="2" key="2">
    <citation type="submission" date="2021-03" db="UniProtKB">
        <authorList>
            <consortium name="EnsemblPlants"/>
        </authorList>
    </citation>
    <scope>IDENTIFICATION</scope>
</reference>
<name>A0A803Q938_CANSA</name>
<accession>A0A803Q938</accession>
<dbReference type="UniPathway" id="UPA00143"/>
<dbReference type="GO" id="GO:0016567">
    <property type="term" value="P:protein ubiquitination"/>
    <property type="evidence" value="ECO:0007669"/>
    <property type="project" value="UniProtKB-UniPathway"/>
</dbReference>
<sequence>METGSMLLRNLVYSIFVYADNSLLTFTEKHRLLELIRSFLIAFVLFLLRLIPSLTPNYFSFHSLKHTKDGGAFAHSPPSLDGAVDGGEKSVIGRALSQLLSIMSEIPVSSRKYEVVRSLAEKIIEDNRREVSPALREVNRTVLSAAFSRTLGQLELDMVEKGVVGPEVSAESGNGPGPVDYPLYKVLRVVRSVGDLAWTKVGGGRAREGGSRSGRSAEKLAAELVWLTEKMVACGFPEEAVRRWASASRLAWLAISAEPRLQCSLVKLSGTPPLIVFSFEVHGTNVLVQREQKHERKGRVRVRERAAETDEDSNAAIMAATALQGKQWHRGSRVELERESRGGESVGGDDREVG</sequence>
<proteinExistence type="predicted"/>
<dbReference type="PANTHER" id="PTHR31060">
    <property type="entry name" value="OSJNBA0011J08.25 PROTEIN-RELATED"/>
    <property type="match status" value="1"/>
</dbReference>
<dbReference type="EMBL" id="UZAU01000714">
    <property type="status" value="NOT_ANNOTATED_CDS"/>
    <property type="molecule type" value="Genomic_DNA"/>
</dbReference>
<organism evidence="2 3">
    <name type="scientific">Cannabis sativa</name>
    <name type="common">Hemp</name>
    <name type="synonym">Marijuana</name>
    <dbReference type="NCBI Taxonomy" id="3483"/>
    <lineage>
        <taxon>Eukaryota</taxon>
        <taxon>Viridiplantae</taxon>
        <taxon>Streptophyta</taxon>
        <taxon>Embryophyta</taxon>
        <taxon>Tracheophyta</taxon>
        <taxon>Spermatophyta</taxon>
        <taxon>Magnoliopsida</taxon>
        <taxon>eudicotyledons</taxon>
        <taxon>Gunneridae</taxon>
        <taxon>Pentapetalae</taxon>
        <taxon>rosids</taxon>
        <taxon>fabids</taxon>
        <taxon>Rosales</taxon>
        <taxon>Cannabaceae</taxon>
        <taxon>Cannabis</taxon>
    </lineage>
</organism>
<dbReference type="OMA" id="QKHERKG"/>
<feature type="region of interest" description="Disordered" evidence="1">
    <location>
        <begin position="323"/>
        <end position="354"/>
    </location>
</feature>
<protein>
    <submittedName>
        <fullName evidence="2">Uncharacterized protein</fullName>
    </submittedName>
</protein>
<dbReference type="InterPro" id="IPR038920">
    <property type="entry name" value="At3g05675-like"/>
</dbReference>
<dbReference type="Gramene" id="evm.model.08.1569">
    <property type="protein sequence ID" value="cds.evm.model.08.1569"/>
    <property type="gene ID" value="evm.TU.08.1569"/>
</dbReference>
<dbReference type="PANTHER" id="PTHR31060:SF4">
    <property type="entry name" value="1,8-CINEOLE SYNTHASE"/>
    <property type="match status" value="1"/>
</dbReference>
<evidence type="ECO:0000256" key="1">
    <source>
        <dbReference type="SAM" id="MobiDB-lite"/>
    </source>
</evidence>